<gene>
    <name evidence="2" type="ORF">DMAD_04725</name>
</gene>
<protein>
    <recommendedName>
        <fullName evidence="1">Mab-21-like nucleotidyltransferase domain-containing protein</fullName>
    </recommendedName>
</protein>
<proteinExistence type="predicted"/>
<evidence type="ECO:0000313" key="2">
    <source>
        <dbReference type="EMBL" id="BFG06144.1"/>
    </source>
</evidence>
<dbReference type="Proteomes" id="UP001500889">
    <property type="component" value="Chromosome E"/>
</dbReference>
<keyword evidence="3" id="KW-1185">Reference proteome</keyword>
<dbReference type="EMBL" id="AP029267">
    <property type="protein sequence ID" value="BFG06144.1"/>
    <property type="molecule type" value="Genomic_DNA"/>
</dbReference>
<reference evidence="2 3" key="1">
    <citation type="submission" date="2024-02" db="EMBL/GenBank/DDBJ databases">
        <title>A chromosome-level genome assembly of Drosophila madeirensis, a fruit fly species endemic to Madeira island.</title>
        <authorList>
            <person name="Tomihara K."/>
            <person name="Llopart A."/>
            <person name="Yamamoto D."/>
        </authorList>
    </citation>
    <scope>NUCLEOTIDE SEQUENCE [LARGE SCALE GENOMIC DNA]</scope>
    <source>
        <strain evidence="2 3">RF1</strain>
    </source>
</reference>
<evidence type="ECO:0000259" key="1">
    <source>
        <dbReference type="Pfam" id="PF03281"/>
    </source>
</evidence>
<organism evidence="2 3">
    <name type="scientific">Drosophila madeirensis</name>
    <name type="common">Fruit fly</name>
    <dbReference type="NCBI Taxonomy" id="30013"/>
    <lineage>
        <taxon>Eukaryota</taxon>
        <taxon>Metazoa</taxon>
        <taxon>Ecdysozoa</taxon>
        <taxon>Arthropoda</taxon>
        <taxon>Hexapoda</taxon>
        <taxon>Insecta</taxon>
        <taxon>Pterygota</taxon>
        <taxon>Neoptera</taxon>
        <taxon>Endopterygota</taxon>
        <taxon>Diptera</taxon>
        <taxon>Brachycera</taxon>
        <taxon>Muscomorpha</taxon>
        <taxon>Ephydroidea</taxon>
        <taxon>Drosophilidae</taxon>
        <taxon>Drosophila</taxon>
        <taxon>Sophophora</taxon>
    </lineage>
</organism>
<sequence>MIPSTKMSSVFEKQLQEIADELRNPFNGQSDVDFKNILDFVSKMWEDDTKLKDYCLIKPIVFGCGGHGIRLYNDNKYDVMMEMKFRHYDAIIVKKDQDRPGIYHLNFQDLPCNKYMTDNMLTGGSDLKRDDVHAWAQAILENAHGSTVRGRREIYLLRYKRRNNSHTIHAISSTREFYIDFAPAVKLVVDESSAQALPKAWPGPKRSKATTFMLIAADFELSFLKQAGKATIDALLLMQALCIAKNLPKIRNYHHVTLALLLHDWKKIDPQSSLATVFLALLLNLWDGMNKEDLCYFCDADLSLISNFSKTEMAEYATVLKSAMETLSTYSLRKKLNEGSCRSYFVK</sequence>
<dbReference type="Gene3D" id="3.30.460.90">
    <property type="match status" value="1"/>
</dbReference>
<evidence type="ECO:0000313" key="3">
    <source>
        <dbReference type="Proteomes" id="UP001500889"/>
    </source>
</evidence>
<dbReference type="InterPro" id="IPR024810">
    <property type="entry name" value="MAB21L/cGLR"/>
</dbReference>
<dbReference type="InterPro" id="IPR046903">
    <property type="entry name" value="Mab-21-like_nuc_Trfase"/>
</dbReference>
<dbReference type="SMART" id="SM01265">
    <property type="entry name" value="Mab-21"/>
    <property type="match status" value="1"/>
</dbReference>
<name>A0AAU9GF78_DROMD</name>
<dbReference type="Pfam" id="PF03281">
    <property type="entry name" value="Mab-21"/>
    <property type="match status" value="1"/>
</dbReference>
<dbReference type="AlphaFoldDB" id="A0AAU9GF78"/>
<accession>A0AAU9GF78</accession>
<feature type="domain" description="Mab-21-like nucleotidyltransferase" evidence="1">
    <location>
        <begin position="74"/>
        <end position="218"/>
    </location>
</feature>